<protein>
    <submittedName>
        <fullName evidence="1">Uncharacterized protein</fullName>
    </submittedName>
</protein>
<accession>A0A2T0WTS2</accession>
<proteinExistence type="predicted"/>
<keyword evidence="2" id="KW-1185">Reference proteome</keyword>
<organism evidence="1 2">
    <name type="scientific">Donghicola tyrosinivorans</name>
    <dbReference type="NCBI Taxonomy" id="1652492"/>
    <lineage>
        <taxon>Bacteria</taxon>
        <taxon>Pseudomonadati</taxon>
        <taxon>Pseudomonadota</taxon>
        <taxon>Alphaproteobacteria</taxon>
        <taxon>Rhodobacterales</taxon>
        <taxon>Roseobacteraceae</taxon>
        <taxon>Donghicola</taxon>
    </lineage>
</organism>
<dbReference type="RefSeq" id="WP_106263903.1">
    <property type="nucleotide sequence ID" value="NZ_PVTQ01000005.1"/>
</dbReference>
<reference evidence="1 2" key="1">
    <citation type="submission" date="2018-03" db="EMBL/GenBank/DDBJ databases">
        <title>Genomic Encyclopedia of Archaeal and Bacterial Type Strains, Phase II (KMG-II): from individual species to whole genera.</title>
        <authorList>
            <person name="Goeker M."/>
        </authorList>
    </citation>
    <scope>NUCLEOTIDE SEQUENCE [LARGE SCALE GENOMIC DNA]</scope>
    <source>
        <strain evidence="1 2">DSM 100212</strain>
    </source>
</reference>
<dbReference type="InterPro" id="IPR045516">
    <property type="entry name" value="DUF6477"/>
</dbReference>
<dbReference type="Proteomes" id="UP000238392">
    <property type="component" value="Unassembled WGS sequence"/>
</dbReference>
<evidence type="ECO:0000313" key="2">
    <source>
        <dbReference type="Proteomes" id="UP000238392"/>
    </source>
</evidence>
<comment type="caution">
    <text evidence="1">The sequence shown here is derived from an EMBL/GenBank/DDBJ whole genome shotgun (WGS) entry which is preliminary data.</text>
</comment>
<gene>
    <name evidence="1" type="ORF">CLV74_10557</name>
</gene>
<evidence type="ECO:0000313" key="1">
    <source>
        <dbReference type="EMBL" id="PRY90078.1"/>
    </source>
</evidence>
<dbReference type="Pfam" id="PF20083">
    <property type="entry name" value="DUF6477"/>
    <property type="match status" value="1"/>
</dbReference>
<dbReference type="AlphaFoldDB" id="A0A2T0WTS2"/>
<sequence>MSDLMKKIRNLKRSKLLCDAAKAGAPMYRRDRILRRLVVLEGGEDTAEILELLLNLEQDLNAQRKTGAAHYRAARHVECLIAIRAEAATLCRPALVENSLQNQVNASGIEAFFSATYARSASAMAGSMAGC</sequence>
<dbReference type="OrthoDB" id="7875218at2"/>
<dbReference type="EMBL" id="PVTQ01000005">
    <property type="protein sequence ID" value="PRY90078.1"/>
    <property type="molecule type" value="Genomic_DNA"/>
</dbReference>
<name>A0A2T0WTS2_9RHOB</name>